<evidence type="ECO:0000256" key="1">
    <source>
        <dbReference type="SAM" id="MobiDB-lite"/>
    </source>
</evidence>
<evidence type="ECO:0000313" key="2">
    <source>
        <dbReference type="EMBL" id="CAA9994719.1"/>
    </source>
</evidence>
<dbReference type="AlphaFoldDB" id="A0A6H5FXV0"/>
<feature type="non-terminal residue" evidence="2">
    <location>
        <position position="129"/>
    </location>
</feature>
<name>A0A6H5FXV0_9HEMI</name>
<gene>
    <name evidence="2" type="ORF">NTEN_LOCUS1535</name>
</gene>
<dbReference type="OrthoDB" id="8193082at2759"/>
<dbReference type="EMBL" id="CADCXU010002416">
    <property type="protein sequence ID" value="CAA9994719.1"/>
    <property type="molecule type" value="Genomic_DNA"/>
</dbReference>
<organism evidence="2 3">
    <name type="scientific">Nesidiocoris tenuis</name>
    <dbReference type="NCBI Taxonomy" id="355587"/>
    <lineage>
        <taxon>Eukaryota</taxon>
        <taxon>Metazoa</taxon>
        <taxon>Ecdysozoa</taxon>
        <taxon>Arthropoda</taxon>
        <taxon>Hexapoda</taxon>
        <taxon>Insecta</taxon>
        <taxon>Pterygota</taxon>
        <taxon>Neoptera</taxon>
        <taxon>Paraneoptera</taxon>
        <taxon>Hemiptera</taxon>
        <taxon>Heteroptera</taxon>
        <taxon>Panheteroptera</taxon>
        <taxon>Cimicomorpha</taxon>
        <taxon>Miridae</taxon>
        <taxon>Dicyphina</taxon>
        <taxon>Nesidiocoris</taxon>
    </lineage>
</organism>
<reference evidence="2 3" key="1">
    <citation type="submission" date="2020-02" db="EMBL/GenBank/DDBJ databases">
        <authorList>
            <person name="Ferguson B K."/>
        </authorList>
    </citation>
    <scope>NUCLEOTIDE SEQUENCE [LARGE SCALE GENOMIC DNA]</scope>
</reference>
<sequence length="129" mass="13851">MNLCTEAICFRPFSSFQLCFPTFRSQNELHSVHVLLFHSSMLFAQGKASSSLCQSSSLEAQATAYKGSTTLSPMGAAAQKMSLGSSPHRKKRLTSENEGLSAALAKNPPPIPPPLLRRLGTKEISGLGK</sequence>
<evidence type="ECO:0000313" key="3">
    <source>
        <dbReference type="Proteomes" id="UP000479000"/>
    </source>
</evidence>
<dbReference type="Proteomes" id="UP000479000">
    <property type="component" value="Unassembled WGS sequence"/>
</dbReference>
<proteinExistence type="predicted"/>
<keyword evidence="3" id="KW-1185">Reference proteome</keyword>
<feature type="region of interest" description="Disordered" evidence="1">
    <location>
        <begin position="76"/>
        <end position="129"/>
    </location>
</feature>
<protein>
    <submittedName>
        <fullName evidence="2">Uncharacterized protein</fullName>
    </submittedName>
</protein>
<accession>A0A6H5FXV0</accession>